<evidence type="ECO:0000259" key="2">
    <source>
        <dbReference type="Pfam" id="PF01425"/>
    </source>
</evidence>
<evidence type="ECO:0000313" key="4">
    <source>
        <dbReference type="Proteomes" id="UP000308891"/>
    </source>
</evidence>
<evidence type="ECO:0000313" key="3">
    <source>
        <dbReference type="EMBL" id="TIC79850.1"/>
    </source>
</evidence>
<sequence length="507" mass="52100">MGLTGGAMSGFGGYQQCDATALAARIRSGEVSREDVLQASLAQLDAVNPRINAVVHDMRGQAAASLPGLPDGPFTGVPFIVKALLSDCAGEPIGAGTRLLQTVRAAADSELVTRYRKAGLVIVGRSNTPELGLTSYTEPAVSGATCNPWQPGLTAGGSSGGSAAAVAAGIVPMAGGGDGGGSIRIPAAFCGLFGLKPSRARVPSGPWPGIPWHGLVQEHVITRSVRDSAAMLDAVHGVDAGAPCAAHSPVRPFLAEVGAPPGRLRIAYTARALFGKGRADADSVAALEDAVALLGSLGHELVEATPALDAEAVARAFFVMVAAEARADIEWVAKTAGVRARMADFEPPTWVLGLLGQSFGADRLADACRVLDGAAREMGRFHAGFDLLLTPTMAAPPHPHGALQPTPAEHLLMRVLGRLGSGHVFRALGVVDEIVDKAFAALPYTPLFNATGQPAASLPLYWNAAGLPVGVQLAAAYGREDLLFRVASQLEAARPWFACRPALASAP</sequence>
<dbReference type="GO" id="GO:0003824">
    <property type="term" value="F:catalytic activity"/>
    <property type="evidence" value="ECO:0007669"/>
    <property type="project" value="InterPro"/>
</dbReference>
<reference evidence="3 4" key="1">
    <citation type="submission" date="2019-04" db="EMBL/GenBank/DDBJ databases">
        <title>Crenobacter sp. nov.</title>
        <authorList>
            <person name="Shi S."/>
        </authorList>
    </citation>
    <scope>NUCLEOTIDE SEQUENCE [LARGE SCALE GENOMIC DNA]</scope>
    <source>
        <strain evidence="3 4">GY 70310</strain>
    </source>
</reference>
<organism evidence="3 4">
    <name type="scientific">Crenobacter intestini</name>
    <dbReference type="NCBI Taxonomy" id="2563443"/>
    <lineage>
        <taxon>Bacteria</taxon>
        <taxon>Pseudomonadati</taxon>
        <taxon>Pseudomonadota</taxon>
        <taxon>Betaproteobacteria</taxon>
        <taxon>Neisseriales</taxon>
        <taxon>Neisseriaceae</taxon>
        <taxon>Crenobacter</taxon>
    </lineage>
</organism>
<dbReference type="InterPro" id="IPR000120">
    <property type="entry name" value="Amidase"/>
</dbReference>
<dbReference type="OrthoDB" id="9811471at2"/>
<dbReference type="InterPro" id="IPR036928">
    <property type="entry name" value="AS_sf"/>
</dbReference>
<dbReference type="PANTHER" id="PTHR11895">
    <property type="entry name" value="TRANSAMIDASE"/>
    <property type="match status" value="1"/>
</dbReference>
<dbReference type="Proteomes" id="UP000308891">
    <property type="component" value="Unassembled WGS sequence"/>
</dbReference>
<evidence type="ECO:0000256" key="1">
    <source>
        <dbReference type="ARBA" id="ARBA00009199"/>
    </source>
</evidence>
<comment type="caution">
    <text evidence="3">The sequence shown here is derived from an EMBL/GenBank/DDBJ whole genome shotgun (WGS) entry which is preliminary data.</text>
</comment>
<dbReference type="PROSITE" id="PS00571">
    <property type="entry name" value="AMIDASES"/>
    <property type="match status" value="1"/>
</dbReference>
<dbReference type="AlphaFoldDB" id="A0A4T0UMD0"/>
<dbReference type="PANTHER" id="PTHR11895:SF7">
    <property type="entry name" value="GLUTAMYL-TRNA(GLN) AMIDOTRANSFERASE SUBUNIT A, MITOCHONDRIAL"/>
    <property type="match status" value="1"/>
</dbReference>
<protein>
    <submittedName>
        <fullName evidence="3">Amidase</fullName>
    </submittedName>
</protein>
<dbReference type="Gene3D" id="3.90.1300.10">
    <property type="entry name" value="Amidase signature (AS) domain"/>
    <property type="match status" value="1"/>
</dbReference>
<accession>A0A4T0UMD0</accession>
<comment type="similarity">
    <text evidence="1">Belongs to the amidase family.</text>
</comment>
<keyword evidence="4" id="KW-1185">Reference proteome</keyword>
<feature type="domain" description="Amidase" evidence="2">
    <location>
        <begin position="35"/>
        <end position="483"/>
    </location>
</feature>
<dbReference type="Pfam" id="PF01425">
    <property type="entry name" value="Amidase"/>
    <property type="match status" value="1"/>
</dbReference>
<name>A0A4T0UMD0_9NEIS</name>
<proteinExistence type="inferred from homology"/>
<dbReference type="InterPro" id="IPR023631">
    <property type="entry name" value="Amidase_dom"/>
</dbReference>
<gene>
    <name evidence="3" type="ORF">E5K04_13070</name>
</gene>
<dbReference type="SUPFAM" id="SSF75304">
    <property type="entry name" value="Amidase signature (AS) enzymes"/>
    <property type="match status" value="1"/>
</dbReference>
<dbReference type="InterPro" id="IPR020556">
    <property type="entry name" value="Amidase_CS"/>
</dbReference>
<dbReference type="EMBL" id="STGJ01000015">
    <property type="protein sequence ID" value="TIC79850.1"/>
    <property type="molecule type" value="Genomic_DNA"/>
</dbReference>